<evidence type="ECO:0000313" key="5">
    <source>
        <dbReference type="Proteomes" id="UP000007148"/>
    </source>
</evidence>
<feature type="region of interest" description="Disordered" evidence="2">
    <location>
        <begin position="435"/>
        <end position="454"/>
    </location>
</feature>
<comment type="caution">
    <text evidence="4">The sequence shown here is derived from an EMBL/GenBank/DDBJ whole genome shotgun (WGS) entry which is preliminary data.</text>
</comment>
<proteinExistence type="inferred from homology"/>
<dbReference type="AlphaFoldDB" id="G4TC28"/>
<dbReference type="EMBL" id="CAFZ01000042">
    <property type="protein sequence ID" value="CCA68871.1"/>
    <property type="molecule type" value="Genomic_DNA"/>
</dbReference>
<dbReference type="InterPro" id="IPR024224">
    <property type="entry name" value="DENND6"/>
</dbReference>
<reference evidence="4 5" key="1">
    <citation type="journal article" date="2011" name="PLoS Pathog.">
        <title>Endophytic Life Strategies Decoded by Genome and Transcriptome Analyses of the Mutualistic Root Symbiont Piriformospora indica.</title>
        <authorList>
            <person name="Zuccaro A."/>
            <person name="Lahrmann U."/>
            <person name="Guldener U."/>
            <person name="Langen G."/>
            <person name="Pfiffi S."/>
            <person name="Biedenkopf D."/>
            <person name="Wong P."/>
            <person name="Samans B."/>
            <person name="Grimm C."/>
            <person name="Basiewicz M."/>
            <person name="Murat C."/>
            <person name="Martin F."/>
            <person name="Kogel K.H."/>
        </authorList>
    </citation>
    <scope>NUCLEOTIDE SEQUENCE [LARGE SCALE GENOMIC DNA]</scope>
    <source>
        <strain evidence="4 5">DSM 11827</strain>
    </source>
</reference>
<dbReference type="OrthoDB" id="10265409at2759"/>
<dbReference type="GO" id="GO:0005085">
    <property type="term" value="F:guanyl-nucleotide exchange factor activity"/>
    <property type="evidence" value="ECO:0007669"/>
    <property type="project" value="InterPro"/>
</dbReference>
<feature type="domain" description="UDENN" evidence="3">
    <location>
        <begin position="94"/>
        <end position="582"/>
    </location>
</feature>
<feature type="compositionally biased region" description="Polar residues" evidence="2">
    <location>
        <begin position="1"/>
        <end position="11"/>
    </location>
</feature>
<evidence type="ECO:0000256" key="1">
    <source>
        <dbReference type="ARBA" id="ARBA00007159"/>
    </source>
</evidence>
<protein>
    <recommendedName>
        <fullName evidence="3">UDENN domain-containing protein</fullName>
    </recommendedName>
</protein>
<dbReference type="PANTHER" id="PTHR13677">
    <property type="entry name" value="LD41638P"/>
    <property type="match status" value="1"/>
</dbReference>
<gene>
    <name evidence="4" type="ORF">PIIN_02731</name>
</gene>
<dbReference type="PROSITE" id="PS50211">
    <property type="entry name" value="DENN"/>
    <property type="match status" value="1"/>
</dbReference>
<dbReference type="Proteomes" id="UP000007148">
    <property type="component" value="Unassembled WGS sequence"/>
</dbReference>
<feature type="region of interest" description="Disordered" evidence="2">
    <location>
        <begin position="1"/>
        <end position="69"/>
    </location>
</feature>
<dbReference type="HOGENOM" id="CLU_017013_0_0_1"/>
<evidence type="ECO:0000313" key="4">
    <source>
        <dbReference type="EMBL" id="CCA68871.1"/>
    </source>
</evidence>
<dbReference type="InterPro" id="IPR037516">
    <property type="entry name" value="Tripartite_DENN"/>
</dbReference>
<feature type="compositionally biased region" description="Polar residues" evidence="2">
    <location>
        <begin position="58"/>
        <end position="68"/>
    </location>
</feature>
<evidence type="ECO:0000256" key="2">
    <source>
        <dbReference type="SAM" id="MobiDB-lite"/>
    </source>
</evidence>
<evidence type="ECO:0000259" key="3">
    <source>
        <dbReference type="PROSITE" id="PS50211"/>
    </source>
</evidence>
<dbReference type="InParanoid" id="G4TC28"/>
<sequence length="594" mass="66307">MSGTTLENGPPSSSTSSFSTLKQEEVSSNLVSSSPNLVEMTAPTESSDTSRHEAVTNKRASLNRSNTLPKDMSKAESVVVLNRDKLQQFRQWMLCIVVAYFDVDYGPKVESIHPAVELNPQECENIAFSAFPDTSHGATSIHIHSFRIRSDYARRLSIPDDVEETLKYKQDDGFLYGYSAFLQQKDKTSKRGYSQRSIIFLTRHQFPALFSAAIATAIPMFQKHGNEMLETAIHGISSWPALQAGATLELGFLGSILHVEIPKSIDQQQLTETASFGEAFDPHLHILASHPPLEYAAVEIFQAILPSLWSLWECIVLAEPIFLYAPSPAIASAAIWWLRDWVRPLPMAGDFRPYFTIHDPDHKRFMNKNAPMAGIMIGTTNPFLYEECKHWPHIVSLTPSKTTPSPGPTPGFKTTHRRYISKDRVLLKQLETAMHKAATNSTSRTGSSSSHERLSVSNLLRQHFAARARALLVPLNRYLTTLMPIQPSASTLSITGNSSPASTFQANAQRQRARAESTERLAPFSTVDMMASLEKNGSPLPFKSSSRRREFYQRWLRTPAFGAWLVREEEVVNRVLAERREPASSANATSSLTN</sequence>
<name>G4TC28_SERID</name>
<dbReference type="PANTHER" id="PTHR13677:SF0">
    <property type="entry name" value="LD41638P"/>
    <property type="match status" value="1"/>
</dbReference>
<dbReference type="GO" id="GO:0055037">
    <property type="term" value="C:recycling endosome"/>
    <property type="evidence" value="ECO:0007669"/>
    <property type="project" value="TreeGrafter"/>
</dbReference>
<feature type="compositionally biased region" description="Low complexity" evidence="2">
    <location>
        <begin position="439"/>
        <end position="449"/>
    </location>
</feature>
<feature type="compositionally biased region" description="Low complexity" evidence="2">
    <location>
        <begin position="12"/>
        <end position="39"/>
    </location>
</feature>
<dbReference type="OMA" id="EANLEHW"/>
<keyword evidence="5" id="KW-1185">Reference proteome</keyword>
<dbReference type="eggNOG" id="KOG2432">
    <property type="taxonomic scope" value="Eukaryota"/>
</dbReference>
<organism evidence="4 5">
    <name type="scientific">Serendipita indica (strain DSM 11827)</name>
    <name type="common">Root endophyte fungus</name>
    <name type="synonym">Piriformospora indica</name>
    <dbReference type="NCBI Taxonomy" id="1109443"/>
    <lineage>
        <taxon>Eukaryota</taxon>
        <taxon>Fungi</taxon>
        <taxon>Dikarya</taxon>
        <taxon>Basidiomycota</taxon>
        <taxon>Agaricomycotina</taxon>
        <taxon>Agaricomycetes</taxon>
        <taxon>Sebacinales</taxon>
        <taxon>Serendipitaceae</taxon>
        <taxon>Serendipita</taxon>
    </lineage>
</organism>
<accession>G4TC28</accession>
<comment type="similarity">
    <text evidence="1">Belongs to the DENND6 family.</text>
</comment>